<dbReference type="Proteomes" id="UP000247609">
    <property type="component" value="Unassembled WGS sequence"/>
</dbReference>
<dbReference type="AlphaFoldDB" id="A0A318QD64"/>
<feature type="transmembrane region" description="Helical" evidence="6">
    <location>
        <begin position="138"/>
        <end position="155"/>
    </location>
</feature>
<evidence type="ECO:0000313" key="7">
    <source>
        <dbReference type="EMBL" id="PYD75348.1"/>
    </source>
</evidence>
<sequence>MTHSPPGIQGRLMRGRLGLPDIVAQAVSGVGPVYSSLVFVPLIAGGDGGVGAGAGVTVCIALAAVVMVAIAWVFATFARQVDTPGSLYDYLNLSLGPRWGRAFGLLFYSCAIAAFLNGVLTLGGLGSDLARACVGVDVPWWACALVALGVIAWAVSRGISLSTRLQLGISIASMLAIGMFALWVVVHAPVGPGGAAHATMHSLRHGGVAGVMMGMVFALFMYGGFEGAANLAEESADPRRAIPRAMMLTIGINAGFYVIVSYASLAGNMFDPARLEEQAMPLLSLSASRQWGAPALHAALLALTLADVLAMIMAGSIAIARGLLSLARNGVLPPVLARTSAVRRVPVTANCMLLGGCAVVVCLIHALHAGHGTEGAEYMAVFVWLGTYAGLCLMIAWGATCLGALRYFSQPGHARAPCLRPAALVGFVACAGVGGVTLMQCGGSTLWVPVMIGLVLCVAVLGMRRHPGAA</sequence>
<feature type="transmembrane region" description="Helical" evidence="6">
    <location>
        <begin position="345"/>
        <end position="367"/>
    </location>
</feature>
<accession>A0A318QD64</accession>
<feature type="transmembrane region" description="Helical" evidence="6">
    <location>
        <begin position="245"/>
        <end position="265"/>
    </location>
</feature>
<dbReference type="GO" id="GO:0022857">
    <property type="term" value="F:transmembrane transporter activity"/>
    <property type="evidence" value="ECO:0007669"/>
    <property type="project" value="InterPro"/>
</dbReference>
<dbReference type="Pfam" id="PF13520">
    <property type="entry name" value="AA_permease_2"/>
    <property type="match status" value="1"/>
</dbReference>
<evidence type="ECO:0008006" key="9">
    <source>
        <dbReference type="Google" id="ProtNLM"/>
    </source>
</evidence>
<comment type="subcellular location">
    <subcellularLocation>
        <location evidence="1">Cell membrane</location>
        <topology evidence="1">Multi-pass membrane protein</topology>
    </subcellularLocation>
</comment>
<proteinExistence type="predicted"/>
<keyword evidence="2" id="KW-1003">Cell membrane</keyword>
<feature type="transmembrane region" description="Helical" evidence="6">
    <location>
        <begin position="417"/>
        <end position="439"/>
    </location>
</feature>
<feature type="transmembrane region" description="Helical" evidence="6">
    <location>
        <begin position="50"/>
        <end position="75"/>
    </location>
</feature>
<dbReference type="PIRSF" id="PIRSF006060">
    <property type="entry name" value="AA_transporter"/>
    <property type="match status" value="1"/>
</dbReference>
<evidence type="ECO:0000256" key="5">
    <source>
        <dbReference type="ARBA" id="ARBA00023136"/>
    </source>
</evidence>
<evidence type="ECO:0000256" key="2">
    <source>
        <dbReference type="ARBA" id="ARBA00022475"/>
    </source>
</evidence>
<dbReference type="GO" id="GO:0005886">
    <property type="term" value="C:plasma membrane"/>
    <property type="evidence" value="ECO:0007669"/>
    <property type="project" value="UniProtKB-SubCell"/>
</dbReference>
<feature type="transmembrane region" description="Helical" evidence="6">
    <location>
        <begin position="206"/>
        <end position="225"/>
    </location>
</feature>
<organism evidence="7 8">
    <name type="scientific">Novacetimonas pomaceti</name>
    <dbReference type="NCBI Taxonomy" id="2021998"/>
    <lineage>
        <taxon>Bacteria</taxon>
        <taxon>Pseudomonadati</taxon>
        <taxon>Pseudomonadota</taxon>
        <taxon>Alphaproteobacteria</taxon>
        <taxon>Acetobacterales</taxon>
        <taxon>Acetobacteraceae</taxon>
        <taxon>Novacetimonas</taxon>
    </lineage>
</organism>
<keyword evidence="4 6" id="KW-1133">Transmembrane helix</keyword>
<dbReference type="RefSeq" id="WP_110530572.1">
    <property type="nucleotide sequence ID" value="NZ_NOXG01000010.1"/>
</dbReference>
<dbReference type="PANTHER" id="PTHR42770:SF7">
    <property type="entry name" value="MEMBRANE PROTEIN"/>
    <property type="match status" value="1"/>
</dbReference>
<evidence type="ECO:0000313" key="8">
    <source>
        <dbReference type="Proteomes" id="UP000247609"/>
    </source>
</evidence>
<feature type="transmembrane region" description="Helical" evidence="6">
    <location>
        <begin position="105"/>
        <end position="126"/>
    </location>
</feature>
<name>A0A318QD64_9PROT</name>
<feature type="transmembrane region" description="Helical" evidence="6">
    <location>
        <begin position="298"/>
        <end position="324"/>
    </location>
</feature>
<evidence type="ECO:0000256" key="3">
    <source>
        <dbReference type="ARBA" id="ARBA00022692"/>
    </source>
</evidence>
<reference evidence="7 8" key="1">
    <citation type="submission" date="2017-07" db="EMBL/GenBank/DDBJ databases">
        <title>A draft genome sequence of Komagataeibacter sp. T5K1.</title>
        <authorList>
            <person name="Skraban J."/>
            <person name="Cleenwerck I."/>
            <person name="Vandamme P."/>
            <person name="Trcek J."/>
        </authorList>
    </citation>
    <scope>NUCLEOTIDE SEQUENCE [LARGE SCALE GENOMIC DNA]</scope>
    <source>
        <strain evidence="7 8">T5K1</strain>
    </source>
</reference>
<feature type="transmembrane region" description="Helical" evidence="6">
    <location>
        <begin position="379"/>
        <end position="405"/>
    </location>
</feature>
<feature type="transmembrane region" description="Helical" evidence="6">
    <location>
        <begin position="167"/>
        <end position="186"/>
    </location>
</feature>
<evidence type="ECO:0000256" key="4">
    <source>
        <dbReference type="ARBA" id="ARBA00022989"/>
    </source>
</evidence>
<dbReference type="PANTHER" id="PTHR42770">
    <property type="entry name" value="AMINO ACID TRANSPORTER-RELATED"/>
    <property type="match status" value="1"/>
</dbReference>
<dbReference type="InterPro" id="IPR050367">
    <property type="entry name" value="APC_superfamily"/>
</dbReference>
<gene>
    <name evidence="7" type="ORF">CFR71_09630</name>
</gene>
<evidence type="ECO:0000256" key="6">
    <source>
        <dbReference type="SAM" id="Phobius"/>
    </source>
</evidence>
<feature type="transmembrane region" description="Helical" evidence="6">
    <location>
        <begin position="21"/>
        <end position="44"/>
    </location>
</feature>
<dbReference type="InterPro" id="IPR002293">
    <property type="entry name" value="AA/rel_permease1"/>
</dbReference>
<dbReference type="Gene3D" id="1.20.1740.10">
    <property type="entry name" value="Amino acid/polyamine transporter I"/>
    <property type="match status" value="1"/>
</dbReference>
<protein>
    <recommendedName>
        <fullName evidence="9">APC family permease</fullName>
    </recommendedName>
</protein>
<dbReference type="EMBL" id="NOXG01000010">
    <property type="protein sequence ID" value="PYD75348.1"/>
    <property type="molecule type" value="Genomic_DNA"/>
</dbReference>
<keyword evidence="5 6" id="KW-0472">Membrane</keyword>
<keyword evidence="3 6" id="KW-0812">Transmembrane</keyword>
<comment type="caution">
    <text evidence="7">The sequence shown here is derived from an EMBL/GenBank/DDBJ whole genome shotgun (WGS) entry which is preliminary data.</text>
</comment>
<evidence type="ECO:0000256" key="1">
    <source>
        <dbReference type="ARBA" id="ARBA00004651"/>
    </source>
</evidence>
<feature type="transmembrane region" description="Helical" evidence="6">
    <location>
        <begin position="445"/>
        <end position="463"/>
    </location>
</feature>